<accession>A0ACB8S945</accession>
<gene>
    <name evidence="1" type="ORF">FA95DRAFT_1483682</name>
</gene>
<sequence>MKITLVMIALLTSACATPHTRDMLVHERRDNVPHGYTHKGPAPSDQKLRLRLALTQTDIAGLHSALYAMSTPGSATYGQHLSKDDVTKYVAPKSESVDAIKSWLSENGLSATTLSPAGDWYGFETTVAKANELFHAEFSTFLHESGQEAIRTLSYSIPASLERHLDLVHPTVSFPDQRSNVPVVSAPLPLSARAPSNDPIPASCYQYLTPTCLQELYGIPSTPAIQDENQLGVTGLIQEYANRADLRSFLEKFRPDLSPNNTFSFQSIDGGENSQNISEAGAEADLDVQYTIGVASDVPVTFISVGSDFQDGDLDGSLDIVNFLLSQDNPPQVLSTSYAQDEYTLSRRLAEKLCNAYAQLGARGTSLLFGSGDGGVTGTQYQNKCKADKFVPTFPSSCPFVTSVGASELISPTEVAANFSSGGFSNYFDTPSYQTDAKKTYLDKLGKSLKGKYNATGRGYPDVSAIGYVQIFFQGEQGNVSGTSCSTPIFASVISLLNDRLIAGGKSPLGFLNPLLYSEAGVAALTDITSGNNPGCKTNGFSAVAGWDPITGLGTPIFSKMASALGL</sequence>
<name>A0ACB8S945_9AGAM</name>
<keyword evidence="1" id="KW-0378">Hydrolase</keyword>
<keyword evidence="2" id="KW-1185">Reference proteome</keyword>
<proteinExistence type="predicted"/>
<evidence type="ECO:0000313" key="2">
    <source>
        <dbReference type="Proteomes" id="UP000814033"/>
    </source>
</evidence>
<organism evidence="1 2">
    <name type="scientific">Auriscalpium vulgare</name>
    <dbReference type="NCBI Taxonomy" id="40419"/>
    <lineage>
        <taxon>Eukaryota</taxon>
        <taxon>Fungi</taxon>
        <taxon>Dikarya</taxon>
        <taxon>Basidiomycota</taxon>
        <taxon>Agaricomycotina</taxon>
        <taxon>Agaricomycetes</taxon>
        <taxon>Russulales</taxon>
        <taxon>Auriscalpiaceae</taxon>
        <taxon>Auriscalpium</taxon>
    </lineage>
</organism>
<keyword evidence="1" id="KW-0645">Protease</keyword>
<protein>
    <submittedName>
        <fullName evidence="1">Family S53 protease</fullName>
    </submittedName>
</protein>
<reference evidence="1" key="2">
    <citation type="journal article" date="2022" name="New Phytol.">
        <title>Evolutionary transition to the ectomycorrhizal habit in the genomes of a hyperdiverse lineage of mushroom-forming fungi.</title>
        <authorList>
            <person name="Looney B."/>
            <person name="Miyauchi S."/>
            <person name="Morin E."/>
            <person name="Drula E."/>
            <person name="Courty P.E."/>
            <person name="Kohler A."/>
            <person name="Kuo A."/>
            <person name="LaButti K."/>
            <person name="Pangilinan J."/>
            <person name="Lipzen A."/>
            <person name="Riley R."/>
            <person name="Andreopoulos W."/>
            <person name="He G."/>
            <person name="Johnson J."/>
            <person name="Nolan M."/>
            <person name="Tritt A."/>
            <person name="Barry K.W."/>
            <person name="Grigoriev I.V."/>
            <person name="Nagy L.G."/>
            <person name="Hibbett D."/>
            <person name="Henrissat B."/>
            <person name="Matheny P.B."/>
            <person name="Labbe J."/>
            <person name="Martin F.M."/>
        </authorList>
    </citation>
    <scope>NUCLEOTIDE SEQUENCE</scope>
    <source>
        <strain evidence="1">FP105234-sp</strain>
    </source>
</reference>
<comment type="caution">
    <text evidence="1">The sequence shown here is derived from an EMBL/GenBank/DDBJ whole genome shotgun (WGS) entry which is preliminary data.</text>
</comment>
<reference evidence="1" key="1">
    <citation type="submission" date="2021-02" db="EMBL/GenBank/DDBJ databases">
        <authorList>
            <consortium name="DOE Joint Genome Institute"/>
            <person name="Ahrendt S."/>
            <person name="Looney B.P."/>
            <person name="Miyauchi S."/>
            <person name="Morin E."/>
            <person name="Drula E."/>
            <person name="Courty P.E."/>
            <person name="Chicoki N."/>
            <person name="Fauchery L."/>
            <person name="Kohler A."/>
            <person name="Kuo A."/>
            <person name="Labutti K."/>
            <person name="Pangilinan J."/>
            <person name="Lipzen A."/>
            <person name="Riley R."/>
            <person name="Andreopoulos W."/>
            <person name="He G."/>
            <person name="Johnson J."/>
            <person name="Barry K.W."/>
            <person name="Grigoriev I.V."/>
            <person name="Nagy L."/>
            <person name="Hibbett D."/>
            <person name="Henrissat B."/>
            <person name="Matheny P.B."/>
            <person name="Labbe J."/>
            <person name="Martin F."/>
        </authorList>
    </citation>
    <scope>NUCLEOTIDE SEQUENCE</scope>
    <source>
        <strain evidence="1">FP105234-sp</strain>
    </source>
</reference>
<dbReference type="EMBL" id="MU275846">
    <property type="protein sequence ID" value="KAI0052390.1"/>
    <property type="molecule type" value="Genomic_DNA"/>
</dbReference>
<evidence type="ECO:0000313" key="1">
    <source>
        <dbReference type="EMBL" id="KAI0052390.1"/>
    </source>
</evidence>
<dbReference type="Proteomes" id="UP000814033">
    <property type="component" value="Unassembled WGS sequence"/>
</dbReference>